<evidence type="ECO:0000313" key="2">
    <source>
        <dbReference type="RefSeq" id="XP_056691866.1"/>
    </source>
</evidence>
<accession>A0ABM3R8B9</accession>
<name>A0ABM3R8B9_SPIOL</name>
<dbReference type="PANTHER" id="PTHR45957:SF1">
    <property type="entry name" value="ANAPHASE-PROMOTING COMPLEX SUBUNIT 2"/>
    <property type="match status" value="1"/>
</dbReference>
<dbReference type="SUPFAM" id="SSF75632">
    <property type="entry name" value="Cullin homology domain"/>
    <property type="match status" value="1"/>
</dbReference>
<dbReference type="Proteomes" id="UP000813463">
    <property type="component" value="Chromosome 2"/>
</dbReference>
<protein>
    <submittedName>
        <fullName evidence="2">Anaphase-promoting complex subunit 2-like</fullName>
    </submittedName>
</protein>
<keyword evidence="1" id="KW-1185">Reference proteome</keyword>
<sequence length="146" mass="16183">MTTGLELQFEEKAVQFFVSPILASIITWTSKDLAAAVGVPVDILNRMINFWISKGILSESLGEDTNYHICSLMEGADSSRTGIHGGSNDEHLMGDEDGDRSLASVEDQLHKEMTFYEALPLYLDKLVNQYLVLSVTFVLFFAEADS</sequence>
<reference evidence="1" key="1">
    <citation type="journal article" date="2021" name="Nat. Commun.">
        <title>Genomic analyses provide insights into spinach domestication and the genetic basis of agronomic traits.</title>
        <authorList>
            <person name="Cai X."/>
            <person name="Sun X."/>
            <person name="Xu C."/>
            <person name="Sun H."/>
            <person name="Wang X."/>
            <person name="Ge C."/>
            <person name="Zhang Z."/>
            <person name="Wang Q."/>
            <person name="Fei Z."/>
            <person name="Jiao C."/>
            <person name="Wang Q."/>
        </authorList>
    </citation>
    <scope>NUCLEOTIDE SEQUENCE [LARGE SCALE GENOMIC DNA]</scope>
    <source>
        <strain evidence="1">cv. Varoflay</strain>
    </source>
</reference>
<organism evidence="1 2">
    <name type="scientific">Spinacia oleracea</name>
    <name type="common">Spinach</name>
    <dbReference type="NCBI Taxonomy" id="3562"/>
    <lineage>
        <taxon>Eukaryota</taxon>
        <taxon>Viridiplantae</taxon>
        <taxon>Streptophyta</taxon>
        <taxon>Embryophyta</taxon>
        <taxon>Tracheophyta</taxon>
        <taxon>Spermatophyta</taxon>
        <taxon>Magnoliopsida</taxon>
        <taxon>eudicotyledons</taxon>
        <taxon>Gunneridae</taxon>
        <taxon>Pentapetalae</taxon>
        <taxon>Caryophyllales</taxon>
        <taxon>Chenopodiaceae</taxon>
        <taxon>Chenopodioideae</taxon>
        <taxon>Anserineae</taxon>
        <taxon>Spinacia</taxon>
    </lineage>
</organism>
<evidence type="ECO:0000313" key="1">
    <source>
        <dbReference type="Proteomes" id="UP000813463"/>
    </source>
</evidence>
<proteinExistence type="predicted"/>
<reference evidence="2" key="2">
    <citation type="submission" date="2025-08" db="UniProtKB">
        <authorList>
            <consortium name="RefSeq"/>
        </authorList>
    </citation>
    <scope>IDENTIFICATION</scope>
    <source>
        <tissue evidence="2">Leaf</tissue>
    </source>
</reference>
<dbReference type="InterPro" id="IPR036317">
    <property type="entry name" value="Cullin_homology_sf"/>
</dbReference>
<dbReference type="RefSeq" id="XP_056691866.1">
    <property type="nucleotide sequence ID" value="XM_056835888.1"/>
</dbReference>
<dbReference type="PANTHER" id="PTHR45957">
    <property type="entry name" value="ANAPHASE-PROMOTING COMPLEX SUBUNIT 2"/>
    <property type="match status" value="1"/>
</dbReference>
<gene>
    <name evidence="2" type="primary">LOC130467386</name>
</gene>
<dbReference type="InterPro" id="IPR044554">
    <property type="entry name" value="ANAPC2"/>
</dbReference>
<dbReference type="GeneID" id="130467386"/>